<feature type="signal peptide" evidence="2">
    <location>
        <begin position="1"/>
        <end position="29"/>
    </location>
</feature>
<feature type="coiled-coil region" evidence="1">
    <location>
        <begin position="187"/>
        <end position="250"/>
    </location>
</feature>
<evidence type="ECO:0000313" key="3">
    <source>
        <dbReference type="EMBL" id="CAD9589141.1"/>
    </source>
</evidence>
<accession>A0A7S2KYB3</accession>
<evidence type="ECO:0000256" key="2">
    <source>
        <dbReference type="SAM" id="SignalP"/>
    </source>
</evidence>
<keyword evidence="2" id="KW-0732">Signal</keyword>
<name>A0A7S2KYB3_9STRA</name>
<feature type="chain" id="PRO_5031103749" evidence="2">
    <location>
        <begin position="30"/>
        <end position="303"/>
    </location>
</feature>
<evidence type="ECO:0000256" key="1">
    <source>
        <dbReference type="SAM" id="Coils"/>
    </source>
</evidence>
<keyword evidence="1" id="KW-0175">Coiled coil</keyword>
<reference evidence="3" key="1">
    <citation type="submission" date="2021-01" db="EMBL/GenBank/DDBJ databases">
        <authorList>
            <person name="Corre E."/>
            <person name="Pelletier E."/>
            <person name="Niang G."/>
            <person name="Scheremetjew M."/>
            <person name="Finn R."/>
            <person name="Kale V."/>
            <person name="Holt S."/>
            <person name="Cochrane G."/>
            <person name="Meng A."/>
            <person name="Brown T."/>
            <person name="Cohen L."/>
        </authorList>
    </citation>
    <scope>NUCLEOTIDE SEQUENCE</scope>
    <source>
        <strain evidence="3">SM1012Den-03</strain>
    </source>
</reference>
<organism evidence="3">
    <name type="scientific">Skeletonema marinoi</name>
    <dbReference type="NCBI Taxonomy" id="267567"/>
    <lineage>
        <taxon>Eukaryota</taxon>
        <taxon>Sar</taxon>
        <taxon>Stramenopiles</taxon>
        <taxon>Ochrophyta</taxon>
        <taxon>Bacillariophyta</taxon>
        <taxon>Coscinodiscophyceae</taxon>
        <taxon>Thalassiosirophycidae</taxon>
        <taxon>Thalassiosirales</taxon>
        <taxon>Skeletonemataceae</taxon>
        <taxon>Skeletonema</taxon>
        <taxon>Skeletonema marinoi-dohrnii complex</taxon>
    </lineage>
</organism>
<protein>
    <submittedName>
        <fullName evidence="3">Uncharacterized protein</fullName>
    </submittedName>
</protein>
<proteinExistence type="predicted"/>
<gene>
    <name evidence="3" type="ORF">SMAR0320_LOCUS6309</name>
</gene>
<sequence>MMDQHLIIFLRPSITAASLLLLLLLQTHAFNPSSPITSTTPLLTRLQDIQCELALSIGRIPGTAMPPEWAASGAKLGLTLELEFSNEPADYEMNKERLLKGDALMGSKLYTTYPLNEPTFVSNKGTEIVKVLPGAYGCQIQQVQSQQYALRFFMDCPDGATRNDVKLPAERIYFLSSCWNVEDERVLTRAVKRQKEMEESIQQITQQLDIIEKEQQDNNLFQKALKFRESVDLVEKRGKLKLQLQELEQAYPLQSGSVIRGPNNIMFAKEGVIAVKRLRGAMGTREQYHWIGTFTYNEFFEDE</sequence>
<dbReference type="EMBL" id="HBGZ01008797">
    <property type="protein sequence ID" value="CAD9589141.1"/>
    <property type="molecule type" value="Transcribed_RNA"/>
</dbReference>
<dbReference type="AlphaFoldDB" id="A0A7S2KYB3"/>